<dbReference type="EMBL" id="AEYI02001770">
    <property type="protein sequence ID" value="KFG33331.1"/>
    <property type="molecule type" value="Genomic_DNA"/>
</dbReference>
<feature type="transmembrane region" description="Helical" evidence="1">
    <location>
        <begin position="89"/>
        <end position="109"/>
    </location>
</feature>
<evidence type="ECO:0000256" key="2">
    <source>
        <dbReference type="SAM" id="SignalP"/>
    </source>
</evidence>
<keyword evidence="1" id="KW-1133">Transmembrane helix</keyword>
<keyword evidence="1" id="KW-0472">Membrane</keyword>
<name>A0A086JMG3_TOXGO</name>
<dbReference type="AlphaFoldDB" id="A0A086JMG3"/>
<dbReference type="OrthoDB" id="332242at2759"/>
<feature type="signal peptide" evidence="2">
    <location>
        <begin position="1"/>
        <end position="23"/>
    </location>
</feature>
<gene>
    <name evidence="3" type="ORF">TGP89_289860</name>
</gene>
<evidence type="ECO:0000313" key="3">
    <source>
        <dbReference type="EMBL" id="KFG33331.1"/>
    </source>
</evidence>
<feature type="chain" id="PRO_5001808323" evidence="2">
    <location>
        <begin position="24"/>
        <end position="133"/>
    </location>
</feature>
<sequence>MRPLVLAACVAAVVIAFTQSVQCLSHVPKWVHDMRVQRVAELKEQIAKASESSASSFAGVDSNDIARLAEELACLQSEEDRLQDDKRSVALFATIVMVVLFLLFFLTTVHMDEAIKDASIFQSGRADLLHLRL</sequence>
<comment type="caution">
    <text evidence="3">The sequence shown here is derived from an EMBL/GenBank/DDBJ whole genome shotgun (WGS) entry which is preliminary data.</text>
</comment>
<evidence type="ECO:0000256" key="1">
    <source>
        <dbReference type="SAM" id="Phobius"/>
    </source>
</evidence>
<keyword evidence="2" id="KW-0732">Signal</keyword>
<proteinExistence type="predicted"/>
<dbReference type="VEuPathDB" id="ToxoDB:TGP89_289860"/>
<reference evidence="3 4" key="1">
    <citation type="submission" date="2014-03" db="EMBL/GenBank/DDBJ databases">
        <authorList>
            <person name="Sibley D."/>
            <person name="Venepally P."/>
            <person name="Karamycheva S."/>
            <person name="Hadjithomas M."/>
            <person name="Khan A."/>
            <person name="Brunk B."/>
            <person name="Roos D."/>
            <person name="Caler E."/>
            <person name="Lorenzi H."/>
        </authorList>
    </citation>
    <scope>NUCLEOTIDE SEQUENCE [LARGE SCALE GENOMIC DNA]</scope>
    <source>
        <strain evidence="4">p89</strain>
    </source>
</reference>
<organism evidence="3 4">
    <name type="scientific">Toxoplasma gondii p89</name>
    <dbReference type="NCBI Taxonomy" id="943119"/>
    <lineage>
        <taxon>Eukaryota</taxon>
        <taxon>Sar</taxon>
        <taxon>Alveolata</taxon>
        <taxon>Apicomplexa</taxon>
        <taxon>Conoidasida</taxon>
        <taxon>Coccidia</taxon>
        <taxon>Eucoccidiorida</taxon>
        <taxon>Eimeriorina</taxon>
        <taxon>Sarcocystidae</taxon>
        <taxon>Toxoplasma</taxon>
    </lineage>
</organism>
<protein>
    <submittedName>
        <fullName evidence="3">Putative transmembrane protein</fullName>
    </submittedName>
</protein>
<keyword evidence="1 3" id="KW-0812">Transmembrane</keyword>
<accession>A0A086JMG3</accession>
<evidence type="ECO:0000313" key="4">
    <source>
        <dbReference type="Proteomes" id="UP000028828"/>
    </source>
</evidence>
<dbReference type="Proteomes" id="UP000028828">
    <property type="component" value="Unassembled WGS sequence"/>
</dbReference>